<dbReference type="Proteomes" id="UP001139157">
    <property type="component" value="Unassembled WGS sequence"/>
</dbReference>
<gene>
    <name evidence="1" type="ORF">NDR86_02420</name>
</gene>
<accession>A0A9X2E2C1</accession>
<sequence length="99" mass="10281">MTSDRVGVLATRRLSVGGSDVLVTIGAPRRRGSAADSPYCCQIDIEGLGTELVRLQAISPSLGQTVAIALSAVTQRLHVEATDFLADARLGSPGRTSDS</sequence>
<dbReference type="RefSeq" id="WP_251909187.1">
    <property type="nucleotide sequence ID" value="NZ_JAMRXG010000001.1"/>
</dbReference>
<organism evidence="1 2">
    <name type="scientific">Nocardia pulmonis</name>
    <dbReference type="NCBI Taxonomy" id="2951408"/>
    <lineage>
        <taxon>Bacteria</taxon>
        <taxon>Bacillati</taxon>
        <taxon>Actinomycetota</taxon>
        <taxon>Actinomycetes</taxon>
        <taxon>Mycobacteriales</taxon>
        <taxon>Nocardiaceae</taxon>
        <taxon>Nocardia</taxon>
    </lineage>
</organism>
<dbReference type="EMBL" id="JAMRXG010000001">
    <property type="protein sequence ID" value="MCM6772326.1"/>
    <property type="molecule type" value="Genomic_DNA"/>
</dbReference>
<keyword evidence="2" id="KW-1185">Reference proteome</keyword>
<proteinExistence type="predicted"/>
<reference evidence="1" key="1">
    <citation type="submission" date="2022-06" db="EMBL/GenBank/DDBJ databases">
        <title>Novel species in genus nocardia.</title>
        <authorList>
            <person name="Li F."/>
        </authorList>
    </citation>
    <scope>NUCLEOTIDE SEQUENCE</scope>
    <source>
        <strain evidence="1">CDC141</strain>
    </source>
</reference>
<name>A0A9X2E2C1_9NOCA</name>
<protein>
    <submittedName>
        <fullName evidence="1">Uncharacterized protein</fullName>
    </submittedName>
</protein>
<comment type="caution">
    <text evidence="1">The sequence shown here is derived from an EMBL/GenBank/DDBJ whole genome shotgun (WGS) entry which is preliminary data.</text>
</comment>
<evidence type="ECO:0000313" key="1">
    <source>
        <dbReference type="EMBL" id="MCM6772326.1"/>
    </source>
</evidence>
<dbReference type="AlphaFoldDB" id="A0A9X2E2C1"/>
<evidence type="ECO:0000313" key="2">
    <source>
        <dbReference type="Proteomes" id="UP001139157"/>
    </source>
</evidence>